<name>A0A368GDH0_ANCCA</name>
<organism evidence="1 2">
    <name type="scientific">Ancylostoma caninum</name>
    <name type="common">Dog hookworm</name>
    <dbReference type="NCBI Taxonomy" id="29170"/>
    <lineage>
        <taxon>Eukaryota</taxon>
        <taxon>Metazoa</taxon>
        <taxon>Ecdysozoa</taxon>
        <taxon>Nematoda</taxon>
        <taxon>Chromadorea</taxon>
        <taxon>Rhabditida</taxon>
        <taxon>Rhabditina</taxon>
        <taxon>Rhabditomorpha</taxon>
        <taxon>Strongyloidea</taxon>
        <taxon>Ancylostomatidae</taxon>
        <taxon>Ancylostomatinae</taxon>
        <taxon>Ancylostoma</taxon>
    </lineage>
</organism>
<dbReference type="AlphaFoldDB" id="A0A368GDH0"/>
<evidence type="ECO:0000313" key="2">
    <source>
        <dbReference type="Proteomes" id="UP000252519"/>
    </source>
</evidence>
<sequence length="96" mass="11391">LHIQYVLYAQYLYYLDILQEYDCDLEKIAKDYLDDPAYLLDSQYGLIKGVGRRGSTIDQQLDEAFKSLEWGMLKEVRLCLLRNGSKQQYKRIQKAF</sequence>
<gene>
    <name evidence="1" type="ORF">ANCCAN_12953</name>
</gene>
<dbReference type="EMBL" id="JOJR01000251">
    <property type="protein sequence ID" value="RCN41070.1"/>
    <property type="molecule type" value="Genomic_DNA"/>
</dbReference>
<protein>
    <submittedName>
        <fullName evidence="1">Uncharacterized protein</fullName>
    </submittedName>
</protein>
<proteinExistence type="predicted"/>
<feature type="non-terminal residue" evidence="1">
    <location>
        <position position="1"/>
    </location>
</feature>
<keyword evidence="2" id="KW-1185">Reference proteome</keyword>
<comment type="caution">
    <text evidence="1">The sequence shown here is derived from an EMBL/GenBank/DDBJ whole genome shotgun (WGS) entry which is preliminary data.</text>
</comment>
<evidence type="ECO:0000313" key="1">
    <source>
        <dbReference type="EMBL" id="RCN41070.1"/>
    </source>
</evidence>
<dbReference type="Proteomes" id="UP000252519">
    <property type="component" value="Unassembled WGS sequence"/>
</dbReference>
<accession>A0A368GDH0</accession>
<reference evidence="1 2" key="1">
    <citation type="submission" date="2014-10" db="EMBL/GenBank/DDBJ databases">
        <title>Draft genome of the hookworm Ancylostoma caninum.</title>
        <authorList>
            <person name="Mitreva M."/>
        </authorList>
    </citation>
    <scope>NUCLEOTIDE SEQUENCE [LARGE SCALE GENOMIC DNA]</scope>
    <source>
        <strain evidence="1 2">Baltimore</strain>
    </source>
</reference>